<dbReference type="EMBL" id="VTOX01000005">
    <property type="protein sequence ID" value="NKE67030.1"/>
    <property type="molecule type" value="Genomic_DNA"/>
</dbReference>
<keyword evidence="3" id="KW-1185">Reference proteome</keyword>
<keyword evidence="1" id="KW-1133">Transmembrane helix</keyword>
<comment type="caution">
    <text evidence="2">The sequence shown here is derived from an EMBL/GenBank/DDBJ whole genome shotgun (WGS) entry which is preliminary data.</text>
</comment>
<dbReference type="RefSeq" id="WP_168108166.1">
    <property type="nucleotide sequence ID" value="NZ_VTOX01000005.1"/>
</dbReference>
<dbReference type="GO" id="GO:0009390">
    <property type="term" value="C:dimethyl sulfoxide reductase complex"/>
    <property type="evidence" value="ECO:0007669"/>
    <property type="project" value="TreeGrafter"/>
</dbReference>
<keyword evidence="1" id="KW-0472">Membrane</keyword>
<name>A0A7X6I782_9BURK</name>
<evidence type="ECO:0000313" key="3">
    <source>
        <dbReference type="Proteomes" id="UP000521868"/>
    </source>
</evidence>
<feature type="transmembrane region" description="Helical" evidence="1">
    <location>
        <begin position="113"/>
        <end position="136"/>
    </location>
</feature>
<dbReference type="AlphaFoldDB" id="A0A7X6I782"/>
<feature type="transmembrane region" description="Helical" evidence="1">
    <location>
        <begin position="84"/>
        <end position="101"/>
    </location>
</feature>
<dbReference type="GO" id="GO:0009389">
    <property type="term" value="F:dimethyl sulfoxide reductase activity"/>
    <property type="evidence" value="ECO:0007669"/>
    <property type="project" value="TreeGrafter"/>
</dbReference>
<dbReference type="InterPro" id="IPR007059">
    <property type="entry name" value="DmsC"/>
</dbReference>
<gene>
    <name evidence="2" type="ORF">RAMLITH_14470</name>
</gene>
<protein>
    <submittedName>
        <fullName evidence="2">DMSO reductase</fullName>
    </submittedName>
</protein>
<accession>A0A7X6I782</accession>
<feature type="transmembrane region" description="Helical" evidence="1">
    <location>
        <begin position="39"/>
        <end position="63"/>
    </location>
</feature>
<dbReference type="PANTHER" id="PTHR38095">
    <property type="entry name" value="ANAEROBIC DIMETHYL SULFOXIDE REDUCTASE CHAIN YNFH"/>
    <property type="match status" value="1"/>
</dbReference>
<evidence type="ECO:0000256" key="1">
    <source>
        <dbReference type="SAM" id="Phobius"/>
    </source>
</evidence>
<sequence length="312" mass="32937">MNPAWSVVFFTVLAGFGQGLAVCVAVAVLAGALPAAGAFLSTAIALSFGLLAIGLVASFFHLARPLRAWRAAAMWRTSWLSREVLALPALMGVLALWWLALVTGRAGPPAGALFALATIVLSLLLWLCTGMIYAGIRFIQEWAHPLTLLNYLLIGLASGAVLAAGLAALAGESRLLAGAGPAAVLLTVAAALGRLASLRRNAALRPRSTIQSATGIDARRLVQMSMGMSAGSFNTREFFHRLGAQALRRVKWAAMLFGFAVPLVLVAWGWRTGSALPLLAAVAVQAAGLVAERWVFFAQARHPQNIFYQRVS</sequence>
<dbReference type="GO" id="GO:0005886">
    <property type="term" value="C:plasma membrane"/>
    <property type="evidence" value="ECO:0007669"/>
    <property type="project" value="TreeGrafter"/>
</dbReference>
<dbReference type="GO" id="GO:0019645">
    <property type="term" value="P:anaerobic electron transport chain"/>
    <property type="evidence" value="ECO:0007669"/>
    <property type="project" value="InterPro"/>
</dbReference>
<keyword evidence="1" id="KW-0812">Transmembrane</keyword>
<feature type="transmembrane region" description="Helical" evidence="1">
    <location>
        <begin position="276"/>
        <end position="296"/>
    </location>
</feature>
<feature type="transmembrane region" description="Helical" evidence="1">
    <location>
        <begin position="148"/>
        <end position="169"/>
    </location>
</feature>
<feature type="transmembrane region" description="Helical" evidence="1">
    <location>
        <begin position="7"/>
        <end position="33"/>
    </location>
</feature>
<feature type="transmembrane region" description="Helical" evidence="1">
    <location>
        <begin position="175"/>
        <end position="197"/>
    </location>
</feature>
<feature type="transmembrane region" description="Helical" evidence="1">
    <location>
        <begin position="250"/>
        <end position="270"/>
    </location>
</feature>
<proteinExistence type="predicted"/>
<organism evidence="2 3">
    <name type="scientific">Ramlibacter lithotrophicus</name>
    <dbReference type="NCBI Taxonomy" id="2606681"/>
    <lineage>
        <taxon>Bacteria</taxon>
        <taxon>Pseudomonadati</taxon>
        <taxon>Pseudomonadota</taxon>
        <taxon>Betaproteobacteria</taxon>
        <taxon>Burkholderiales</taxon>
        <taxon>Comamonadaceae</taxon>
        <taxon>Ramlibacter</taxon>
    </lineage>
</organism>
<dbReference type="Pfam" id="PF04976">
    <property type="entry name" value="DmsC"/>
    <property type="match status" value="1"/>
</dbReference>
<dbReference type="Proteomes" id="UP000521868">
    <property type="component" value="Unassembled WGS sequence"/>
</dbReference>
<reference evidence="2 3" key="1">
    <citation type="journal article" date="2020" name="Nature">
        <title>Bacterial chemolithoautotrophy via manganese oxidation.</title>
        <authorList>
            <person name="Yu H."/>
            <person name="Leadbetter J.R."/>
        </authorList>
    </citation>
    <scope>NUCLEOTIDE SEQUENCE [LARGE SCALE GENOMIC DNA]</scope>
    <source>
        <strain evidence="2 3">RBP-1</strain>
    </source>
</reference>
<dbReference type="PANTHER" id="PTHR38095:SF1">
    <property type="entry name" value="ANAEROBIC DIMETHYL SULFOXIDE REDUCTASE CHAIN YNFH"/>
    <property type="match status" value="1"/>
</dbReference>
<evidence type="ECO:0000313" key="2">
    <source>
        <dbReference type="EMBL" id="NKE67030.1"/>
    </source>
</evidence>